<dbReference type="NCBIfam" id="NF033451">
    <property type="entry name" value="BREX_2_MTaseX"/>
    <property type="match status" value="1"/>
</dbReference>
<dbReference type="AlphaFoldDB" id="A0A1H8YQ95"/>
<keyword evidence="4" id="KW-0949">S-adenosyl-L-methionine</keyword>
<evidence type="ECO:0000256" key="1">
    <source>
        <dbReference type="ARBA" id="ARBA00011900"/>
    </source>
</evidence>
<evidence type="ECO:0000256" key="5">
    <source>
        <dbReference type="ARBA" id="ARBA00047942"/>
    </source>
</evidence>
<dbReference type="PANTHER" id="PTHR33841">
    <property type="entry name" value="DNA METHYLTRANSFERASE YEEA-RELATED"/>
    <property type="match status" value="1"/>
</dbReference>
<dbReference type="InterPro" id="IPR054277">
    <property type="entry name" value="DUF7008"/>
</dbReference>
<feature type="region of interest" description="Disordered" evidence="6">
    <location>
        <begin position="1178"/>
        <end position="1210"/>
    </location>
</feature>
<proteinExistence type="predicted"/>
<accession>A0A1H8YQ95</accession>
<dbReference type="GO" id="GO:0006304">
    <property type="term" value="P:DNA modification"/>
    <property type="evidence" value="ECO:0007669"/>
    <property type="project" value="InterPro"/>
</dbReference>
<evidence type="ECO:0000259" key="8">
    <source>
        <dbReference type="Pfam" id="PF22654"/>
    </source>
</evidence>
<dbReference type="PANTHER" id="PTHR33841:SF1">
    <property type="entry name" value="DNA METHYLTRANSFERASE A"/>
    <property type="match status" value="1"/>
</dbReference>
<comment type="catalytic activity">
    <reaction evidence="5">
        <text>a 2'-deoxyadenosine in DNA + S-adenosyl-L-methionine = an N(6)-methyl-2'-deoxyadenosine in DNA + S-adenosyl-L-homocysteine + H(+)</text>
        <dbReference type="Rhea" id="RHEA:15197"/>
        <dbReference type="Rhea" id="RHEA-COMP:12418"/>
        <dbReference type="Rhea" id="RHEA-COMP:12419"/>
        <dbReference type="ChEBI" id="CHEBI:15378"/>
        <dbReference type="ChEBI" id="CHEBI:57856"/>
        <dbReference type="ChEBI" id="CHEBI:59789"/>
        <dbReference type="ChEBI" id="CHEBI:90615"/>
        <dbReference type="ChEBI" id="CHEBI:90616"/>
        <dbReference type="EC" id="2.1.1.72"/>
    </reaction>
</comment>
<evidence type="ECO:0000256" key="4">
    <source>
        <dbReference type="ARBA" id="ARBA00022691"/>
    </source>
</evidence>
<dbReference type="InterPro" id="IPR011639">
    <property type="entry name" value="MethylTrfase_TaqI-like_dom"/>
</dbReference>
<keyword evidence="10" id="KW-1185">Reference proteome</keyword>
<name>A0A1H8YQ95_9PSEU</name>
<dbReference type="InterPro" id="IPR029063">
    <property type="entry name" value="SAM-dependent_MTases_sf"/>
</dbReference>
<organism evidence="9 10">
    <name type="scientific">Amycolatopsis saalfeldensis</name>
    <dbReference type="NCBI Taxonomy" id="394193"/>
    <lineage>
        <taxon>Bacteria</taxon>
        <taxon>Bacillati</taxon>
        <taxon>Actinomycetota</taxon>
        <taxon>Actinomycetes</taxon>
        <taxon>Pseudonocardiales</taxon>
        <taxon>Pseudonocardiaceae</taxon>
        <taxon>Amycolatopsis</taxon>
    </lineage>
</organism>
<dbReference type="GO" id="GO:0003676">
    <property type="term" value="F:nucleic acid binding"/>
    <property type="evidence" value="ECO:0007669"/>
    <property type="project" value="InterPro"/>
</dbReference>
<gene>
    <name evidence="9" type="ORF">SAMN04489732_13825</name>
</gene>
<dbReference type="Pfam" id="PF22654">
    <property type="entry name" value="DUF7008"/>
    <property type="match status" value="1"/>
</dbReference>
<dbReference type="InterPro" id="IPR002052">
    <property type="entry name" value="DNA_methylase_N6_adenine_CS"/>
</dbReference>
<feature type="domain" description="Type II methyltransferase M.TaqI-like" evidence="7">
    <location>
        <begin position="278"/>
        <end position="459"/>
    </location>
</feature>
<evidence type="ECO:0000313" key="9">
    <source>
        <dbReference type="EMBL" id="SEP54171.1"/>
    </source>
</evidence>
<reference evidence="9 10" key="1">
    <citation type="submission" date="2016-10" db="EMBL/GenBank/DDBJ databases">
        <authorList>
            <person name="de Groot N.N."/>
        </authorList>
    </citation>
    <scope>NUCLEOTIDE SEQUENCE [LARGE SCALE GENOMIC DNA]</scope>
    <source>
        <strain evidence="9 10">DSM 44993</strain>
    </source>
</reference>
<evidence type="ECO:0000259" key="7">
    <source>
        <dbReference type="Pfam" id="PF07669"/>
    </source>
</evidence>
<dbReference type="EC" id="2.1.1.72" evidence="1"/>
<dbReference type="GO" id="GO:0032259">
    <property type="term" value="P:methylation"/>
    <property type="evidence" value="ECO:0007669"/>
    <property type="project" value="UniProtKB-KW"/>
</dbReference>
<feature type="domain" description="DUF7008" evidence="8">
    <location>
        <begin position="825"/>
        <end position="1200"/>
    </location>
</feature>
<dbReference type="RefSeq" id="WP_245787805.1">
    <property type="nucleotide sequence ID" value="NZ_FOEF01000038.1"/>
</dbReference>
<keyword evidence="2" id="KW-0489">Methyltransferase</keyword>
<dbReference type="InterPro" id="IPR050953">
    <property type="entry name" value="N4_N6_ade-DNA_methylase"/>
</dbReference>
<dbReference type="Gene3D" id="3.40.50.150">
    <property type="entry name" value="Vaccinia Virus protein VP39"/>
    <property type="match status" value="1"/>
</dbReference>
<dbReference type="PRINTS" id="PR00507">
    <property type="entry name" value="N12N6MTFRASE"/>
</dbReference>
<dbReference type="PROSITE" id="PS00092">
    <property type="entry name" value="N6_MTASE"/>
    <property type="match status" value="1"/>
</dbReference>
<protein>
    <recommendedName>
        <fullName evidence="1">site-specific DNA-methyltransferase (adenine-specific)</fullName>
        <ecNumber evidence="1">2.1.1.72</ecNumber>
    </recommendedName>
</protein>
<dbReference type="GO" id="GO:0009007">
    <property type="term" value="F:site-specific DNA-methyltransferase (adenine-specific) activity"/>
    <property type="evidence" value="ECO:0007669"/>
    <property type="project" value="UniProtKB-EC"/>
</dbReference>
<dbReference type="Pfam" id="PF07669">
    <property type="entry name" value="Eco57I"/>
    <property type="match status" value="1"/>
</dbReference>
<dbReference type="EMBL" id="FOEF01000038">
    <property type="protein sequence ID" value="SEP54171.1"/>
    <property type="molecule type" value="Genomic_DNA"/>
</dbReference>
<evidence type="ECO:0000313" key="10">
    <source>
        <dbReference type="Proteomes" id="UP000198582"/>
    </source>
</evidence>
<dbReference type="Proteomes" id="UP000198582">
    <property type="component" value="Unassembled WGS sequence"/>
</dbReference>
<keyword evidence="3" id="KW-0808">Transferase</keyword>
<sequence>MAKLGGLVGELRAQVKALEDDLRARVDGPDPHVRQADVYEEWHAQWESALKAERTATSWQAWRDERVMQAAAAWVLLTVFARFCEDNELVRPVWIAGHTKERRQLAHDARRTYFQQNPEHNDRDWLTHIAEHFARTPATAGLVDDFSPLHLVAPSGDAASKLLEFWWEQDSDGELLHTFDTPGLDTRFLGDLYEHLSKFARETYALRQTPEFVEEFILDQTMEPALAERPLEGFRLIDPTCGSGHFLLGAFHRLLVRWSKQAPNMDSRALVQRALDGVHGVDINPFAVAIARFRLIVATLKATGELSLENAPNFRLNLAAGDSLLFGAPQQGLGDDLFTIDESVFAYSTEDRKSLERLLQTRGGGEPAVYDVVVGNPPYISVNDPASRRMYREQYRYCHGQYTYAIPFMELFFNLAKSDDRPGWIGKITSNAFMKREFGKPIIEEFLKYRDLRAVIDTSGAYIPGHGTPTVILVGRNQGRAKRTVRAVLGVRGEPGRPEVAAKGSVWRSIVDHIGEPGFENDWVSVIDLDREVLSTHPWSLSGGGAVDLTQEIERDTAHINDRQILVGRTTHTGVDDAFYVPSTTPRTLGLQDEVVPVVLGEDVRDFSIDPHIATLFPYNEQGEPREPTKATMRFFWRNKALLSSRVDYKQTLQERGLRWFDHSMFFKKRYRTPLSIAFAFVATHNHFVLDRGGKVFKQTAPVIKLPEGASEDDHLELLGVLNSSVACFWLKQNSHNKGEGGGARVDAGYAARGEPWRESYEFTGTTLQKFPLPAKLPLKRAHSLDSLAQELAQLTPQAVAERATPTRENLNAAKAEHDHIRSLMNAHQEELDWECYRLYGLVAEDLTYQSKLPGIESAERAFSIDLARQVKNGSVETTWFSHHNHQFTPITEIPAHWPADYREVVQRRLDIIAENKKIRLLEKPEYKRRWAIEPWDKRVKAALRDWLLDRLEDRRFWFDREGRPHPRSVIQLADEVDRDADFRAVLQLWSGRPDTPTAAALEDLLADQTVPYLAAYRYKPSGLEARKAWEHTWELQRKEDAGELPLNQATKLPDPPIPVPPKYKPADFAKTSYWSHRGKLDVPKERFILYPDANRETDPSPLLGWAGWDHAQQALALAAIMNEREGDGWDDGRMVPLIAGLAELAPWVRQWHGEVDPTYGVSLAAIIDEELASRSQRAGATLDDLAGWRPATTGRGRRRTTTKRGDAQQ</sequence>
<evidence type="ECO:0000256" key="6">
    <source>
        <dbReference type="SAM" id="MobiDB-lite"/>
    </source>
</evidence>
<evidence type="ECO:0000256" key="3">
    <source>
        <dbReference type="ARBA" id="ARBA00022679"/>
    </source>
</evidence>
<dbReference type="SUPFAM" id="SSF53335">
    <property type="entry name" value="S-adenosyl-L-methionine-dependent methyltransferases"/>
    <property type="match status" value="1"/>
</dbReference>
<dbReference type="STRING" id="394193.SAMN04489732_13825"/>
<evidence type="ECO:0000256" key="2">
    <source>
        <dbReference type="ARBA" id="ARBA00022603"/>
    </source>
</evidence>